<proteinExistence type="predicted"/>
<sequence length="1214" mass="139618">MKQSESVKMANTPALSTSEGGEADAGSKISDSFSFLDVLHANQFKGEFVEPQHAEQVEVNFYRGAPPNWLNFYISEQAVSDGTATPFIKRDGYETLKDQIHLRRKGPGTSTIKLFHQQGCGGTTLAMQVLWDLRKTFRCAVLTGSTLDITKVAQDVVSLFTAGSHGHQKTVLLLLNDEFILEILQDRIMEEIAEQDIEIDVPVVILLNCVRSSDGIIHQKERSYELKQKFKRKMRKSIILKKSLSAREQADFDMKKEELGRRFGDRCKQFHGFNILQSNFSEGYIRNACATFEHIKRTNKPLKTQLAAFLCLLNAYAPGSYLLESQCLDFLRRDKFGHLSLEDQMQPFSHLIITFQQGERSEKKVCMAHTMIAQYCTELLANAGVTRSDTTRHFLNSFCRSYVPPCLLGFIKDMLNKREITVIEDPTDGIKEWKEKFSRLIQDITNREAEGKSQSLSVLMMASNKFYEVSLFSQTLARFYYIELEDYYNAEIWAKEAKRRAPWSSFVADTLGQVHKSHLKNTSVSARPREILQLAQKAIEAFEDVEKLAKNEHVKSQQGDGNIKVLRALNTRGLFGYLEVCSLLYDHLIRHDELWKQVLTKTVSLDSVLQSIGDWNIVRFKELINSLRDLVEKRFEFFDTFLTYSYSVVKKADSSYISRKTAECYKKYVGDAEPNDQLQKAFHKLKQKLAVTSPGVLSCLERCTRSDTKDIAVRWKEICQHKDSTTHALLNYILANIMLINMKEPPSSSDYQSSFTEKMPLAPEMQPEFHMLALLLCWPTDGEDNLASDLHHLIKNILQSYEQEYKSLFQSRYLRPLFFLGPGQGLNRFVHRRNLEILWTQDALKASNTNWRNDDIFRDPTVQGKLLRVEGIVQNYKLYAIFGDTEIELDANRKDSLWKSGHVFFYLGFTIGGPVAYSVHRAEEPSERPLKAFDNEADSSQWTKLKPEVEIMEEVHTYSLQSESGNYECSESALRWVCKETVSFRYQFSSWERFMRKPVCMDYIPAGPLMDIKVTDGKLEEVRLPHWICTGENAAMSDIFRVLHVDSSGDYLEQVSEMTSSHVKLNQPDFSLRGAMILKKLGLYLKVFADVLIYTRITSGLTLHVYLVPHDPLIQQEVEKKEKSDGFRKIRKTSPIDPVQLESYFYLSTDWDTAEICPEKQQFMLERSDTNFFEVVIENVKSDFGNLKLKLEVEHRGGKEKDTVWTCTVGTDDY</sequence>
<keyword evidence="2" id="KW-0963">Cytoplasm</keyword>
<reference evidence="6" key="1">
    <citation type="submission" date="2020-03" db="EMBL/GenBank/DDBJ databases">
        <title>Evolution of repeat sequences and sex chromosomes of tilapia species revealed by chromosome-level genomes.</title>
        <authorList>
            <person name="Xu L."/>
            <person name="Tao W."/>
            <person name="Wang D."/>
            <person name="Zhou Q."/>
        </authorList>
    </citation>
    <scope>NUCLEOTIDE SEQUENCE [LARGE SCALE GENOMIC DNA]</scope>
    <source>
        <strain evidence="6">Israel</strain>
    </source>
</reference>
<dbReference type="PANTHER" id="PTHR16155:SF18">
    <property type="entry name" value="STERILE ALPHA MOTIF DOMAIN-CONTAINING PROTEIN 9-LIKE"/>
    <property type="match status" value="1"/>
</dbReference>
<evidence type="ECO:0000256" key="1">
    <source>
        <dbReference type="ARBA" id="ARBA00004514"/>
    </source>
</evidence>
<evidence type="ECO:0000259" key="4">
    <source>
        <dbReference type="PROSITE" id="PS51830"/>
    </source>
</evidence>
<protein>
    <recommendedName>
        <fullName evidence="4">FIIND domain-containing protein</fullName>
    </recommendedName>
</protein>
<reference evidence="5" key="3">
    <citation type="submission" date="2025-09" db="UniProtKB">
        <authorList>
            <consortium name="Ensembl"/>
        </authorList>
    </citation>
    <scope>IDENTIFICATION</scope>
</reference>
<dbReference type="PROSITE" id="PS51830">
    <property type="entry name" value="FIIND"/>
    <property type="match status" value="1"/>
</dbReference>
<dbReference type="AlphaFoldDB" id="A0AAZ1XII1"/>
<accession>A0AAZ1XII1</accession>
<reference evidence="5" key="2">
    <citation type="submission" date="2025-08" db="UniProtKB">
        <authorList>
            <consortium name="Ensembl"/>
        </authorList>
    </citation>
    <scope>IDENTIFICATION</scope>
</reference>
<dbReference type="GO" id="GO:0005829">
    <property type="term" value="C:cytosol"/>
    <property type="evidence" value="ECO:0007669"/>
    <property type="project" value="UniProtKB-SubCell"/>
</dbReference>
<name>A0AAZ1XII1_OREAU</name>
<dbReference type="RefSeq" id="XP_039465921.1">
    <property type="nucleotide sequence ID" value="XM_039609987.1"/>
</dbReference>
<feature type="domain" description="FIIND" evidence="4">
    <location>
        <begin position="938"/>
        <end position="1214"/>
    </location>
</feature>
<dbReference type="Ensembl" id="ENSOABT00000062496.1">
    <property type="protein sequence ID" value="ENSOABP00000067422.1"/>
    <property type="gene ID" value="ENSOABG00000037594.1"/>
</dbReference>
<evidence type="ECO:0000256" key="2">
    <source>
        <dbReference type="ARBA" id="ARBA00022490"/>
    </source>
</evidence>
<gene>
    <name evidence="5" type="primary">LOC116327250</name>
</gene>
<dbReference type="PANTHER" id="PTHR16155">
    <property type="entry name" value="DED DOMAIN-CONTAINING PROTEIN"/>
    <property type="match status" value="1"/>
</dbReference>
<dbReference type="InterPro" id="IPR025307">
    <property type="entry name" value="FIIND_dom"/>
</dbReference>
<dbReference type="Proteomes" id="UP000472276">
    <property type="component" value="Unassembled WGS sequence"/>
</dbReference>
<evidence type="ECO:0000313" key="6">
    <source>
        <dbReference type="Proteomes" id="UP000472276"/>
    </source>
</evidence>
<feature type="region of interest" description="Disordered" evidence="3">
    <location>
        <begin position="1"/>
        <end position="24"/>
    </location>
</feature>
<organism evidence="5 6">
    <name type="scientific">Oreochromis aureus</name>
    <name type="common">Israeli tilapia</name>
    <name type="synonym">Chromis aureus</name>
    <dbReference type="NCBI Taxonomy" id="47969"/>
    <lineage>
        <taxon>Eukaryota</taxon>
        <taxon>Metazoa</taxon>
        <taxon>Chordata</taxon>
        <taxon>Craniata</taxon>
        <taxon>Vertebrata</taxon>
        <taxon>Euteleostomi</taxon>
        <taxon>Actinopterygii</taxon>
        <taxon>Neopterygii</taxon>
        <taxon>Teleostei</taxon>
        <taxon>Neoteleostei</taxon>
        <taxon>Acanthomorphata</taxon>
        <taxon>Ovalentaria</taxon>
        <taxon>Cichlomorphae</taxon>
        <taxon>Cichliformes</taxon>
        <taxon>Cichlidae</taxon>
        <taxon>African cichlids</taxon>
        <taxon>Pseudocrenilabrinae</taxon>
        <taxon>Oreochromini</taxon>
        <taxon>Oreochromis</taxon>
    </lineage>
</organism>
<dbReference type="GeneID" id="116327250"/>
<dbReference type="Pfam" id="PF23679">
    <property type="entry name" value="UPA-FIIND"/>
    <property type="match status" value="1"/>
</dbReference>
<keyword evidence="6" id="KW-1185">Reference proteome</keyword>
<evidence type="ECO:0000313" key="5">
    <source>
        <dbReference type="Ensembl" id="ENSOABP00000067422.1"/>
    </source>
</evidence>
<comment type="subcellular location">
    <subcellularLocation>
        <location evidence="1">Cytoplasm</location>
        <location evidence="1">Cytosol</location>
    </subcellularLocation>
</comment>
<dbReference type="KEGG" id="oau:116327250"/>
<dbReference type="Pfam" id="PF13553">
    <property type="entry name" value="FIIND"/>
    <property type="match status" value="1"/>
</dbReference>
<evidence type="ECO:0000256" key="3">
    <source>
        <dbReference type="SAM" id="MobiDB-lite"/>
    </source>
</evidence>